<protein>
    <submittedName>
        <fullName evidence="2">Putative S-adenosylmethionine-dependent methyltransferase</fullName>
        <ecNumber evidence="2">2.1.1.-</ecNumber>
    </submittedName>
</protein>
<dbReference type="PATRIC" id="fig|1617427.3.peg.881"/>
<dbReference type="GO" id="GO:0032259">
    <property type="term" value="P:methylation"/>
    <property type="evidence" value="ECO:0007669"/>
    <property type="project" value="UniProtKB-KW"/>
</dbReference>
<dbReference type="InterPro" id="IPR013216">
    <property type="entry name" value="Methyltransf_11"/>
</dbReference>
<dbReference type="Gene3D" id="3.40.50.150">
    <property type="entry name" value="Vaccinia Virus protein VP39"/>
    <property type="match status" value="1"/>
</dbReference>
<dbReference type="EMBL" id="JYPD01000025">
    <property type="protein sequence ID" value="KXK08318.1"/>
    <property type="molecule type" value="Genomic_DNA"/>
</dbReference>
<keyword evidence="2" id="KW-0489">Methyltransferase</keyword>
<accession>A0A136KG54</accession>
<name>A0A136KG54_9BACT</name>
<dbReference type="GO" id="GO:0008757">
    <property type="term" value="F:S-adenosylmethionine-dependent methyltransferase activity"/>
    <property type="evidence" value="ECO:0007669"/>
    <property type="project" value="InterPro"/>
</dbReference>
<dbReference type="CDD" id="cd02440">
    <property type="entry name" value="AdoMet_MTases"/>
    <property type="match status" value="1"/>
</dbReference>
<evidence type="ECO:0000313" key="2">
    <source>
        <dbReference type="EMBL" id="KXK08318.1"/>
    </source>
</evidence>
<sequence>MRISRNNTLKIHYILDQLIPPILRDSYLFMYFPLKVLFGEKTSEFMEFKQNAKKMSRDDYKQIYERVSDVMIERETDLNDECLHKILEDLKGEKILDVGCGRGYLAGKISSRYIVSGLDMIIPAEVKEKYPQVNFVEGFVEKMPFPDNHFDTVICTHTLEHVQDIQGALTELRRICKERLIIVVPKQRPYKYTFDLHLHFFPYEHSLVNVVGSNKGGNCLTLGGDLYYSEDSES</sequence>
<dbReference type="Proteomes" id="UP000070449">
    <property type="component" value="Unassembled WGS sequence"/>
</dbReference>
<proteinExistence type="predicted"/>
<reference evidence="2 3" key="1">
    <citation type="submission" date="2015-02" db="EMBL/GenBank/DDBJ databases">
        <title>Improved understanding of the partial-nitritation anammox process through 23 genomes representing the majority of the microbial community.</title>
        <authorList>
            <person name="Speth D.R."/>
            <person name="In T Zandt M."/>
            <person name="Guerrero Cruz S."/>
            <person name="Jetten M.S."/>
            <person name="Dutilh B.E."/>
        </authorList>
    </citation>
    <scope>NUCLEOTIDE SEQUENCE [LARGE SCALE GENOMIC DNA]</scope>
    <source>
        <strain evidence="2">OLB21</strain>
    </source>
</reference>
<comment type="caution">
    <text evidence="2">The sequence shown here is derived from an EMBL/GenBank/DDBJ whole genome shotgun (WGS) entry which is preliminary data.</text>
</comment>
<dbReference type="STRING" id="1617427.UZ20_WS6002000846"/>
<dbReference type="AlphaFoldDB" id="A0A136KG54"/>
<gene>
    <name evidence="2" type="ORF">UZ20_WS6002000846</name>
</gene>
<dbReference type="PANTHER" id="PTHR43591:SF24">
    <property type="entry name" value="2-METHOXY-6-POLYPRENYL-1,4-BENZOQUINOL METHYLASE, MITOCHONDRIAL"/>
    <property type="match status" value="1"/>
</dbReference>
<dbReference type="Pfam" id="PF08241">
    <property type="entry name" value="Methyltransf_11"/>
    <property type="match status" value="1"/>
</dbReference>
<dbReference type="PANTHER" id="PTHR43591">
    <property type="entry name" value="METHYLTRANSFERASE"/>
    <property type="match status" value="1"/>
</dbReference>
<evidence type="ECO:0000313" key="3">
    <source>
        <dbReference type="Proteomes" id="UP000070449"/>
    </source>
</evidence>
<dbReference type="EC" id="2.1.1.-" evidence="2"/>
<dbReference type="SUPFAM" id="SSF53335">
    <property type="entry name" value="S-adenosyl-L-methionine-dependent methyltransferases"/>
    <property type="match status" value="1"/>
</dbReference>
<keyword evidence="2" id="KW-0808">Transferase</keyword>
<dbReference type="InterPro" id="IPR029063">
    <property type="entry name" value="SAM-dependent_MTases_sf"/>
</dbReference>
<evidence type="ECO:0000259" key="1">
    <source>
        <dbReference type="Pfam" id="PF08241"/>
    </source>
</evidence>
<feature type="domain" description="Methyltransferase type 11" evidence="1">
    <location>
        <begin position="96"/>
        <end position="178"/>
    </location>
</feature>
<organism evidence="2 3">
    <name type="scientific">candidate division WS6 bacterium OLB21</name>
    <dbReference type="NCBI Taxonomy" id="1617427"/>
    <lineage>
        <taxon>Bacteria</taxon>
        <taxon>Candidatus Dojkabacteria</taxon>
    </lineage>
</organism>